<dbReference type="InterPro" id="IPR036940">
    <property type="entry name" value="PI3/4_kinase_cat_sf"/>
</dbReference>
<evidence type="ECO:0000259" key="7">
    <source>
        <dbReference type="PROSITE" id="PS51544"/>
    </source>
</evidence>
<evidence type="ECO:0000256" key="1">
    <source>
        <dbReference type="ARBA" id="ARBA00006209"/>
    </source>
</evidence>
<keyword evidence="3" id="KW-0547">Nucleotide-binding</keyword>
<proteinExistence type="inferred from homology"/>
<dbReference type="SUPFAM" id="SSF48371">
    <property type="entry name" value="ARM repeat"/>
    <property type="match status" value="1"/>
</dbReference>
<dbReference type="InterPro" id="IPR001263">
    <property type="entry name" value="PI3K_accessory_dom"/>
</dbReference>
<dbReference type="Gene3D" id="2.60.40.150">
    <property type="entry name" value="C2 domain"/>
    <property type="match status" value="1"/>
</dbReference>
<dbReference type="Pfam" id="PF00613">
    <property type="entry name" value="PI3Ka"/>
    <property type="match status" value="1"/>
</dbReference>
<feature type="domain" description="PI3K-ABD" evidence="7">
    <location>
        <begin position="1"/>
        <end position="41"/>
    </location>
</feature>
<evidence type="ECO:0000259" key="6">
    <source>
        <dbReference type="PROSITE" id="PS50290"/>
    </source>
</evidence>
<dbReference type="InterPro" id="IPR035892">
    <property type="entry name" value="C2_domain_sf"/>
</dbReference>
<dbReference type="Pfam" id="PF00454">
    <property type="entry name" value="PI3_PI4_kinase"/>
    <property type="match status" value="1"/>
</dbReference>
<feature type="domain" description="PIK helical" evidence="8">
    <location>
        <begin position="344"/>
        <end position="521"/>
    </location>
</feature>
<evidence type="ECO:0000256" key="3">
    <source>
        <dbReference type="ARBA" id="ARBA00022741"/>
    </source>
</evidence>
<reference evidence="10" key="3">
    <citation type="submission" date="2025-09" db="UniProtKB">
        <authorList>
            <consortium name="Ensembl"/>
        </authorList>
    </citation>
    <scope>IDENTIFICATION</scope>
</reference>
<dbReference type="GeneTree" id="ENSGT00940000157522"/>
<organism evidence="10 11">
    <name type="scientific">Oncorhynchus mykiss</name>
    <name type="common">Rainbow trout</name>
    <name type="synonym">Salmo gairdneri</name>
    <dbReference type="NCBI Taxonomy" id="8022"/>
    <lineage>
        <taxon>Eukaryota</taxon>
        <taxon>Metazoa</taxon>
        <taxon>Chordata</taxon>
        <taxon>Craniata</taxon>
        <taxon>Vertebrata</taxon>
        <taxon>Euteleostomi</taxon>
        <taxon>Actinopterygii</taxon>
        <taxon>Neopterygii</taxon>
        <taxon>Teleostei</taxon>
        <taxon>Protacanthopterygii</taxon>
        <taxon>Salmoniformes</taxon>
        <taxon>Salmonidae</taxon>
        <taxon>Salmoninae</taxon>
        <taxon>Oncorhynchus</taxon>
    </lineage>
</organism>
<feature type="domain" description="C2 PI3K-type" evidence="9">
    <location>
        <begin position="180"/>
        <end position="324"/>
    </location>
</feature>
<dbReference type="GO" id="GO:0016303">
    <property type="term" value="F:1-phosphatidylinositol-3-kinase activity"/>
    <property type="evidence" value="ECO:0007669"/>
    <property type="project" value="TreeGrafter"/>
</dbReference>
<dbReference type="PROSITE" id="PS51545">
    <property type="entry name" value="PIK_HELICAL"/>
    <property type="match status" value="1"/>
</dbReference>
<dbReference type="SUPFAM" id="SSF49562">
    <property type="entry name" value="C2 domain (Calcium/lipid-binding domain, CaLB)"/>
    <property type="match status" value="1"/>
</dbReference>
<dbReference type="InterPro" id="IPR016024">
    <property type="entry name" value="ARM-type_fold"/>
</dbReference>
<evidence type="ECO:0000256" key="5">
    <source>
        <dbReference type="ARBA" id="ARBA00022840"/>
    </source>
</evidence>
<dbReference type="InterPro" id="IPR029071">
    <property type="entry name" value="Ubiquitin-like_domsf"/>
</dbReference>
<dbReference type="InterPro" id="IPR000403">
    <property type="entry name" value="PI3/4_kinase_cat_dom"/>
</dbReference>
<name>A0A8C7TFY5_ONCMY</name>
<keyword evidence="5" id="KW-0067">ATP-binding</keyword>
<dbReference type="Pfam" id="PF02192">
    <property type="entry name" value="PI3K_p85B"/>
    <property type="match status" value="1"/>
</dbReference>
<dbReference type="Gene3D" id="3.30.1010.10">
    <property type="entry name" value="Phosphatidylinositol 3-kinase Catalytic Subunit, Chain A, domain 4"/>
    <property type="match status" value="1"/>
</dbReference>
<dbReference type="InterPro" id="IPR018936">
    <property type="entry name" value="PI3/4_kinase_CS"/>
</dbReference>
<dbReference type="AlphaFoldDB" id="A0A8C7TFY5"/>
<dbReference type="Gene3D" id="1.25.40.70">
    <property type="entry name" value="Phosphatidylinositol 3-kinase, accessory domain (PIK)"/>
    <property type="match status" value="1"/>
</dbReference>
<dbReference type="GO" id="GO:0016477">
    <property type="term" value="P:cell migration"/>
    <property type="evidence" value="ECO:0007669"/>
    <property type="project" value="TreeGrafter"/>
</dbReference>
<dbReference type="SUPFAM" id="SSF54236">
    <property type="entry name" value="Ubiquitin-like"/>
    <property type="match status" value="1"/>
</dbReference>
<dbReference type="PANTHER" id="PTHR10048">
    <property type="entry name" value="PHOSPHATIDYLINOSITOL KINASE"/>
    <property type="match status" value="1"/>
</dbReference>
<evidence type="ECO:0000259" key="8">
    <source>
        <dbReference type="PROSITE" id="PS51545"/>
    </source>
</evidence>
<dbReference type="SUPFAM" id="SSF56112">
    <property type="entry name" value="Protein kinase-like (PK-like)"/>
    <property type="match status" value="1"/>
</dbReference>
<dbReference type="GO" id="GO:0005942">
    <property type="term" value="C:phosphatidylinositol 3-kinase complex"/>
    <property type="evidence" value="ECO:0007669"/>
    <property type="project" value="TreeGrafter"/>
</dbReference>
<dbReference type="GO" id="GO:0035005">
    <property type="term" value="F:1-phosphatidylinositol-4-phosphate 3-kinase activity"/>
    <property type="evidence" value="ECO:0007669"/>
    <property type="project" value="TreeGrafter"/>
</dbReference>
<keyword evidence="2" id="KW-0808">Transferase</keyword>
<dbReference type="Pfam" id="PF00792">
    <property type="entry name" value="PI3K_C2"/>
    <property type="match status" value="1"/>
</dbReference>
<evidence type="ECO:0008006" key="12">
    <source>
        <dbReference type="Google" id="ProtNLM"/>
    </source>
</evidence>
<dbReference type="PANTHER" id="PTHR10048:SF33">
    <property type="entry name" value="PHOSPHATIDYLINOSITOL 4,5-BISPHOSPHATE 3-KINASE CATALYTIC SUBUNIT BETA ISOFORM"/>
    <property type="match status" value="1"/>
</dbReference>
<dbReference type="InterPro" id="IPR011009">
    <property type="entry name" value="Kinase-like_dom_sf"/>
</dbReference>
<feature type="domain" description="PI3K/PI4K catalytic" evidence="6">
    <location>
        <begin position="598"/>
        <end position="879"/>
    </location>
</feature>
<evidence type="ECO:0000313" key="10">
    <source>
        <dbReference type="Ensembl" id="ENSOMYP00000081039.2"/>
    </source>
</evidence>
<reference evidence="10" key="1">
    <citation type="submission" date="2020-07" db="EMBL/GenBank/DDBJ databases">
        <title>A long reads based de novo assembly of the rainbow trout Arlee double haploid line genome.</title>
        <authorList>
            <person name="Gao G."/>
            <person name="Palti Y."/>
        </authorList>
    </citation>
    <scope>NUCLEOTIDE SEQUENCE [LARGE SCALE GENOMIC DNA]</scope>
</reference>
<sequence length="896" mass="101734">MEGHMFECVNQAAVHEELEDETRRLCDVRPFCPMLKLVTRNCGRAERLLDSKIGVLIGKGLHELDALQDQEVKDFRSKMFRISEEKMQRVQLMTWSEWLQACFSPQLEPGGGATPVTDGVNDKQAEASLKVTMHFDQSQVTTVSRVVFTILYTLSCHQAGVTSTILYTLSCHQAGVTSTILYTLSCHQAGVTSTILYTLSCHQAGVRAGLFHGTELLCKPAVSSESSGRSEHVWNRTLEFDITVSDLPRMARLCFAVYAVMDKVKKQKSTKNAHINKYQTIRKAGKVVCHTQSTDELEEMLNPIGTIQTNPYTENSTALHIHLPDYNPHPILFPPFDKLDGRVKGKQPTSAQHFHIELKEIMERDPLSQLCENEKDLIWTLRYDCMENFPQSLPKLLLSVKWSKHEDMAQLQALLQIWPKLSPRDALELLDFNYPDQYVREYAVGCLRDMSDEELSQYLLQLVQVLRYEPYYDCALTRFLLNRAQCNRNIGHFLFWHLRSEMHMPAVSVQFSLILEAYSRGSIPHIEVLKKQVEALSKLKSVNELIKLGTIKNARSKTKEAMLTKEAMMTCLRQSGYTETLSDLHSPLNPSVLLSGINVEKCRYMDSKMKPLWIVYNNKLLGGDTLGIIFKNGDDLRQDMLTLQILRLMDLLWKEANLDLRIVPYGCLATGDRSGLIEVVSSADTIANIQLTSSNVAAAAAFNKDALLNWLKEKNSGDALEKAIEEFTLSCAGYCVATYVLGIGDRHSDNIMVRSTGQLFHIDFGHILGNFKSKFGIKRERVPFILTHDFIHVIQQGKTGNTEKFGSFRNYCEQAYLILRRNGNLFITLFALMLTAGLPELTSVKDIQYLKDSLALGKTDDEALKQFRQKFDEALRESWTTKVNWMAHNVVKDNRS</sequence>
<dbReference type="PROSITE" id="PS50290">
    <property type="entry name" value="PI3_4_KINASE_3"/>
    <property type="match status" value="1"/>
</dbReference>
<accession>A0A8C7TFY5</accession>
<dbReference type="Gene3D" id="1.10.1070.11">
    <property type="entry name" value="Phosphatidylinositol 3-/4-kinase, catalytic domain"/>
    <property type="match status" value="1"/>
</dbReference>
<dbReference type="PROSITE" id="PS51547">
    <property type="entry name" value="C2_PI3K"/>
    <property type="match status" value="1"/>
</dbReference>
<dbReference type="SMART" id="SM00145">
    <property type="entry name" value="PI3Ka"/>
    <property type="match status" value="1"/>
</dbReference>
<evidence type="ECO:0000313" key="11">
    <source>
        <dbReference type="Proteomes" id="UP000694395"/>
    </source>
</evidence>
<keyword evidence="11" id="KW-1185">Reference proteome</keyword>
<dbReference type="FunFam" id="3.30.1010.10:FF:000005">
    <property type="entry name" value="Phosphatidylinositol 4,5-bisphosphate 3-kinase catalytic subunit beta"/>
    <property type="match status" value="1"/>
</dbReference>
<dbReference type="SMART" id="SM00142">
    <property type="entry name" value="PI3K_C2"/>
    <property type="match status" value="1"/>
</dbReference>
<dbReference type="InterPro" id="IPR015433">
    <property type="entry name" value="PI3/4_kinase"/>
</dbReference>
<dbReference type="InterPro" id="IPR002420">
    <property type="entry name" value="PI3K-type_C2_dom"/>
</dbReference>
<dbReference type="InterPro" id="IPR003113">
    <property type="entry name" value="PI3K_ABD"/>
</dbReference>
<dbReference type="Proteomes" id="UP000694395">
    <property type="component" value="Chromosome 27"/>
</dbReference>
<dbReference type="PROSITE" id="PS00915">
    <property type="entry name" value="PI3_4_KINASE_1"/>
    <property type="match status" value="1"/>
</dbReference>
<dbReference type="SMART" id="SM00146">
    <property type="entry name" value="PI3Kc"/>
    <property type="match status" value="1"/>
</dbReference>
<dbReference type="GO" id="GO:0005524">
    <property type="term" value="F:ATP binding"/>
    <property type="evidence" value="ECO:0007669"/>
    <property type="project" value="UniProtKB-KW"/>
</dbReference>
<dbReference type="GO" id="GO:0005886">
    <property type="term" value="C:plasma membrane"/>
    <property type="evidence" value="ECO:0007669"/>
    <property type="project" value="TreeGrafter"/>
</dbReference>
<dbReference type="GO" id="GO:0048015">
    <property type="term" value="P:phosphatidylinositol-mediated signaling"/>
    <property type="evidence" value="ECO:0007669"/>
    <property type="project" value="TreeGrafter"/>
</dbReference>
<dbReference type="InterPro" id="IPR042236">
    <property type="entry name" value="PI3K_accessory_sf"/>
</dbReference>
<dbReference type="SMART" id="SM00143">
    <property type="entry name" value="PI3K_p85B"/>
    <property type="match status" value="1"/>
</dbReference>
<protein>
    <recommendedName>
        <fullName evidence="12">Phosphatidylinositol-4,5-bisphosphate 3-kinase</fullName>
    </recommendedName>
</protein>
<dbReference type="Gene3D" id="3.10.20.770">
    <property type="match status" value="1"/>
</dbReference>
<dbReference type="GO" id="GO:0043491">
    <property type="term" value="P:phosphatidylinositol 3-kinase/protein kinase B signal transduction"/>
    <property type="evidence" value="ECO:0007669"/>
    <property type="project" value="TreeGrafter"/>
</dbReference>
<keyword evidence="4" id="KW-0418">Kinase</keyword>
<dbReference type="FunFam" id="1.10.1070.11:FF:000001">
    <property type="entry name" value="Phosphatidylinositol 4,5-bisphosphate 3-kinase catalytic subunit"/>
    <property type="match status" value="1"/>
</dbReference>
<dbReference type="Ensembl" id="ENSOMYT00000088307.2">
    <property type="protein sequence ID" value="ENSOMYP00000081039.2"/>
    <property type="gene ID" value="ENSOMYG00000037470.2"/>
</dbReference>
<dbReference type="PROSITE" id="PS51544">
    <property type="entry name" value="PI3K_ABD"/>
    <property type="match status" value="1"/>
</dbReference>
<comment type="similarity">
    <text evidence="1">Belongs to the PI3/PI4-kinase family. Type III PI4K subfamily.</text>
</comment>
<reference evidence="10" key="2">
    <citation type="submission" date="2025-08" db="UniProtKB">
        <authorList>
            <consortium name="Ensembl"/>
        </authorList>
    </citation>
    <scope>IDENTIFICATION</scope>
</reference>
<evidence type="ECO:0000256" key="2">
    <source>
        <dbReference type="ARBA" id="ARBA00022679"/>
    </source>
</evidence>
<dbReference type="PROSITE" id="PS00916">
    <property type="entry name" value="PI3_4_KINASE_2"/>
    <property type="match status" value="1"/>
</dbReference>
<evidence type="ECO:0000259" key="9">
    <source>
        <dbReference type="PROSITE" id="PS51547"/>
    </source>
</evidence>
<evidence type="ECO:0000256" key="4">
    <source>
        <dbReference type="ARBA" id="ARBA00022777"/>
    </source>
</evidence>
<dbReference type="CDD" id="cd00872">
    <property type="entry name" value="PI3Ka_I"/>
    <property type="match status" value="1"/>
</dbReference>
<dbReference type="GO" id="GO:0005737">
    <property type="term" value="C:cytoplasm"/>
    <property type="evidence" value="ECO:0007669"/>
    <property type="project" value="TreeGrafter"/>
</dbReference>